<accession>A0ACC2LRN2</accession>
<proteinExistence type="predicted"/>
<sequence length="716" mass="80609">MFLLLGKPSPQTLTLESQFRTFLRREEEEEDEEEEDNLKHLHRYCLKMGRGHQQQNIKSQDTAPSLVAVAIEAGKNSQHALKWAADHLLSKTQLFFLLHVRSKINTIPTPTGQHFSISEVDEDVASTFLEQIDLQTKELLLPFQCFCNRRGLQCKEVVLDANDIPKAIIDYVVHESIDKLVLGASSRNALTRAFKHADVPTSVSKITPEFCSVYIISKGKLSSVKPATCPIKLPIGVKSRSKFEYTRNSFQSSKSEPTRSTHDEDSVKSAKMMLDPESFNDEANYYDDIENDMFNRVSKDGGHLDVSFWSVSSCLSPAKPNIDRAFDSGARQSRQSNKCDEYHDHDERTGNFESNRHGEETYRYHDDQMRSFESSRSSGQYWLNGSRSRYSSYGQLSSGSSGAGGDYWSAQSFFPPCFHGKYNANGRDLYCQRKRLYTLEEILKATDNFSEELKIGEGGYGPVFRATLDHNPVAIKVLRSNVTQGMKQFQKEVEVLSCISHPNMVLLFGACPANGCLVYEYIENGSLEDRLFCKDNSPPLSWQLRFKIASEIAIGLLFLHQNKPEPLVHRDLKPANILLDHNFSSKISDVGLARLIPSSMADTITAYHMTTAAGTFCYIDPEYQKTGMLCTKSDIYALGIILLQLVTAKAPMGLAYNIEQAMEDGTLEDMLDPKVPDWPMQETVNFTMLALKCSLILDLHLLGSHTVNQNISISSH</sequence>
<gene>
    <name evidence="1" type="ORF">MRB53_010105</name>
</gene>
<keyword evidence="2" id="KW-1185">Reference proteome</keyword>
<organism evidence="1 2">
    <name type="scientific">Persea americana</name>
    <name type="common">Avocado</name>
    <dbReference type="NCBI Taxonomy" id="3435"/>
    <lineage>
        <taxon>Eukaryota</taxon>
        <taxon>Viridiplantae</taxon>
        <taxon>Streptophyta</taxon>
        <taxon>Embryophyta</taxon>
        <taxon>Tracheophyta</taxon>
        <taxon>Spermatophyta</taxon>
        <taxon>Magnoliopsida</taxon>
        <taxon>Magnoliidae</taxon>
        <taxon>Laurales</taxon>
        <taxon>Lauraceae</taxon>
        <taxon>Persea</taxon>
    </lineage>
</organism>
<evidence type="ECO:0000313" key="1">
    <source>
        <dbReference type="EMBL" id="KAJ8635838.1"/>
    </source>
</evidence>
<reference evidence="1 2" key="1">
    <citation type="journal article" date="2022" name="Hortic Res">
        <title>A haplotype resolved chromosomal level avocado genome allows analysis of novel avocado genes.</title>
        <authorList>
            <person name="Nath O."/>
            <person name="Fletcher S.J."/>
            <person name="Hayward A."/>
            <person name="Shaw L.M."/>
            <person name="Masouleh A.K."/>
            <person name="Furtado A."/>
            <person name="Henry R.J."/>
            <person name="Mitter N."/>
        </authorList>
    </citation>
    <scope>NUCLEOTIDE SEQUENCE [LARGE SCALE GENOMIC DNA]</scope>
    <source>
        <strain evidence="2">cv. Hass</strain>
    </source>
</reference>
<dbReference type="EMBL" id="CM056811">
    <property type="protein sequence ID" value="KAJ8635838.1"/>
    <property type="molecule type" value="Genomic_DNA"/>
</dbReference>
<name>A0ACC2LRN2_PERAE</name>
<comment type="caution">
    <text evidence="1">The sequence shown here is derived from an EMBL/GenBank/DDBJ whole genome shotgun (WGS) entry which is preliminary data.</text>
</comment>
<evidence type="ECO:0000313" key="2">
    <source>
        <dbReference type="Proteomes" id="UP001234297"/>
    </source>
</evidence>
<dbReference type="Proteomes" id="UP001234297">
    <property type="component" value="Chromosome 3"/>
</dbReference>
<protein>
    <submittedName>
        <fullName evidence="1">Uncharacterized protein</fullName>
    </submittedName>
</protein>